<dbReference type="PANTHER" id="PTHR43798">
    <property type="entry name" value="MONOACYLGLYCEROL LIPASE"/>
    <property type="match status" value="1"/>
</dbReference>
<dbReference type="InterPro" id="IPR000073">
    <property type="entry name" value="AB_hydrolase_1"/>
</dbReference>
<reference evidence="2 3" key="1">
    <citation type="submission" date="2021-01" db="EMBL/GenBank/DDBJ databases">
        <title>Genomic Encyclopedia of Type Strains, Phase IV (KMG-IV): sequencing the most valuable type-strain genomes for metagenomic binning, comparative biology and taxonomic classification.</title>
        <authorList>
            <person name="Goeker M."/>
        </authorList>
    </citation>
    <scope>NUCLEOTIDE SEQUENCE [LARGE SCALE GENOMIC DNA]</scope>
    <source>
        <strain evidence="2 3">DSM 27382</strain>
    </source>
</reference>
<sequence length="207" mass="23259">MKLLFLHGLGQTADSWHPVMKSLSGYDCQALELFDQGRLPENLQIMQDKVKQAIEQSDEEVCLVGLSLGAMLALSMTELVSPKLKGIVSCAGQYQFVQNRAYKRQIFLFRLLPKGFFRKHGLDKLSMLTFYKSLSGFDVSQTLKETNLPIKLICGQNDPVNLKVAEELKNLIPNSSLDIIADSGHVINKDQPEELARQIQTFVESMI</sequence>
<protein>
    <submittedName>
        <fullName evidence="2">Pimeloyl-ACP methyl ester carboxylesterase</fullName>
    </submittedName>
</protein>
<keyword evidence="3" id="KW-1185">Reference proteome</keyword>
<proteinExistence type="predicted"/>
<dbReference type="SUPFAM" id="SSF53474">
    <property type="entry name" value="alpha/beta-Hydrolases"/>
    <property type="match status" value="1"/>
</dbReference>
<dbReference type="InterPro" id="IPR029058">
    <property type="entry name" value="AB_hydrolase_fold"/>
</dbReference>
<dbReference type="InterPro" id="IPR050266">
    <property type="entry name" value="AB_hydrolase_sf"/>
</dbReference>
<comment type="caution">
    <text evidence="2">The sequence shown here is derived from an EMBL/GenBank/DDBJ whole genome shotgun (WGS) entry which is preliminary data.</text>
</comment>
<dbReference type="Gene3D" id="3.40.50.1820">
    <property type="entry name" value="alpha/beta hydrolase"/>
    <property type="match status" value="1"/>
</dbReference>
<accession>A0ABS2PUD7</accession>
<dbReference type="Proteomes" id="UP000697472">
    <property type="component" value="Unassembled WGS sequence"/>
</dbReference>
<dbReference type="PANTHER" id="PTHR43798:SF33">
    <property type="entry name" value="HYDROLASE, PUTATIVE (AFU_ORTHOLOGUE AFUA_2G14860)-RELATED"/>
    <property type="match status" value="1"/>
</dbReference>
<evidence type="ECO:0000313" key="3">
    <source>
        <dbReference type="Proteomes" id="UP000697472"/>
    </source>
</evidence>
<feature type="domain" description="AB hydrolase-1" evidence="1">
    <location>
        <begin position="3"/>
        <end position="197"/>
    </location>
</feature>
<evidence type="ECO:0000259" key="1">
    <source>
        <dbReference type="Pfam" id="PF12697"/>
    </source>
</evidence>
<gene>
    <name evidence="2" type="ORF">JOC28_001385</name>
</gene>
<dbReference type="EMBL" id="JAFBEH010000028">
    <property type="protein sequence ID" value="MBM7643084.1"/>
    <property type="molecule type" value="Genomic_DNA"/>
</dbReference>
<dbReference type="Pfam" id="PF12697">
    <property type="entry name" value="Abhydrolase_6"/>
    <property type="match status" value="1"/>
</dbReference>
<dbReference type="RefSeq" id="WP_205009958.1">
    <property type="nucleotide sequence ID" value="NZ_JAFBEH010000028.1"/>
</dbReference>
<evidence type="ECO:0000313" key="2">
    <source>
        <dbReference type="EMBL" id="MBM7643084.1"/>
    </source>
</evidence>
<name>A0ABS2PUD7_9STRE</name>
<organism evidence="2 3">
    <name type="scientific">Streptococcus loxodontisalivarius</name>
    <dbReference type="NCBI Taxonomy" id="1349415"/>
    <lineage>
        <taxon>Bacteria</taxon>
        <taxon>Bacillati</taxon>
        <taxon>Bacillota</taxon>
        <taxon>Bacilli</taxon>
        <taxon>Lactobacillales</taxon>
        <taxon>Streptococcaceae</taxon>
        <taxon>Streptococcus</taxon>
    </lineage>
</organism>